<keyword evidence="1" id="KW-0472">Membrane</keyword>
<evidence type="ECO:0000313" key="2">
    <source>
        <dbReference type="EMBL" id="KAF2237260.1"/>
    </source>
</evidence>
<evidence type="ECO:0000313" key="3">
    <source>
        <dbReference type="Proteomes" id="UP000800092"/>
    </source>
</evidence>
<sequence>MAAVSLASGSLGYSTIGFMTAPLIPLPHRPGKGKDILSNSTGAMSHFFKGPRAEELAGSEYSKSFYTEKPASSERHGKPDYEVYVLEGKGKGGRKRQFIVCLGICIVVLVHAITQTDLAPEVQFSSTQVPSKNE</sequence>
<name>A0A6A6HIG6_VIRVR</name>
<feature type="transmembrane region" description="Helical" evidence="1">
    <location>
        <begin position="98"/>
        <end position="114"/>
    </location>
</feature>
<keyword evidence="3" id="KW-1185">Reference proteome</keyword>
<keyword evidence="1" id="KW-0812">Transmembrane</keyword>
<dbReference type="AlphaFoldDB" id="A0A6A6HIG6"/>
<accession>A0A6A6HIG6</accession>
<gene>
    <name evidence="2" type="ORF">EV356DRAFT_496845</name>
</gene>
<organism evidence="2 3">
    <name type="scientific">Viridothelium virens</name>
    <name type="common">Speckled blister lichen</name>
    <name type="synonym">Trypethelium virens</name>
    <dbReference type="NCBI Taxonomy" id="1048519"/>
    <lineage>
        <taxon>Eukaryota</taxon>
        <taxon>Fungi</taxon>
        <taxon>Dikarya</taxon>
        <taxon>Ascomycota</taxon>
        <taxon>Pezizomycotina</taxon>
        <taxon>Dothideomycetes</taxon>
        <taxon>Dothideomycetes incertae sedis</taxon>
        <taxon>Trypetheliales</taxon>
        <taxon>Trypetheliaceae</taxon>
        <taxon>Viridothelium</taxon>
    </lineage>
</organism>
<dbReference type="EMBL" id="ML991781">
    <property type="protein sequence ID" value="KAF2237260.1"/>
    <property type="molecule type" value="Genomic_DNA"/>
</dbReference>
<dbReference type="Proteomes" id="UP000800092">
    <property type="component" value="Unassembled WGS sequence"/>
</dbReference>
<reference evidence="2" key="1">
    <citation type="journal article" date="2020" name="Stud. Mycol.">
        <title>101 Dothideomycetes genomes: a test case for predicting lifestyles and emergence of pathogens.</title>
        <authorList>
            <person name="Haridas S."/>
            <person name="Albert R."/>
            <person name="Binder M."/>
            <person name="Bloem J."/>
            <person name="Labutti K."/>
            <person name="Salamov A."/>
            <person name="Andreopoulos B."/>
            <person name="Baker S."/>
            <person name="Barry K."/>
            <person name="Bills G."/>
            <person name="Bluhm B."/>
            <person name="Cannon C."/>
            <person name="Castanera R."/>
            <person name="Culley D."/>
            <person name="Daum C."/>
            <person name="Ezra D."/>
            <person name="Gonzalez J."/>
            <person name="Henrissat B."/>
            <person name="Kuo A."/>
            <person name="Liang C."/>
            <person name="Lipzen A."/>
            <person name="Lutzoni F."/>
            <person name="Magnuson J."/>
            <person name="Mondo S."/>
            <person name="Nolan M."/>
            <person name="Ohm R."/>
            <person name="Pangilinan J."/>
            <person name="Park H.-J."/>
            <person name="Ramirez L."/>
            <person name="Alfaro M."/>
            <person name="Sun H."/>
            <person name="Tritt A."/>
            <person name="Yoshinaga Y."/>
            <person name="Zwiers L.-H."/>
            <person name="Turgeon B."/>
            <person name="Goodwin S."/>
            <person name="Spatafora J."/>
            <person name="Crous P."/>
            <person name="Grigoriev I."/>
        </authorList>
    </citation>
    <scope>NUCLEOTIDE SEQUENCE</scope>
    <source>
        <strain evidence="2">Tuck. ex Michener</strain>
    </source>
</reference>
<keyword evidence="1" id="KW-1133">Transmembrane helix</keyword>
<protein>
    <submittedName>
        <fullName evidence="2">Uncharacterized protein</fullName>
    </submittedName>
</protein>
<proteinExistence type="predicted"/>
<evidence type="ECO:0000256" key="1">
    <source>
        <dbReference type="SAM" id="Phobius"/>
    </source>
</evidence>